<name>F5XME0_MICPN</name>
<reference evidence="1 2" key="1">
    <citation type="submission" date="2011-05" db="EMBL/GenBank/DDBJ databases">
        <title>Whole genome sequence of Microlunatus phosphovorus NM-1.</title>
        <authorList>
            <person name="Hosoyama A."/>
            <person name="Sasaki K."/>
            <person name="Harada T."/>
            <person name="Igarashi R."/>
            <person name="Kawakoshi A."/>
            <person name="Sasagawa M."/>
            <person name="Fukada J."/>
            <person name="Nakamura S."/>
            <person name="Katano Y."/>
            <person name="Hanada S."/>
            <person name="Kamagata Y."/>
            <person name="Nakamura N."/>
            <person name="Yamazaki S."/>
            <person name="Fujita N."/>
        </authorList>
    </citation>
    <scope>NUCLEOTIDE SEQUENCE [LARGE SCALE GENOMIC DNA]</scope>
    <source>
        <strain evidence="2">ATCC 700054 / DSM 10555 / JCM 9379 / NBRC 101784 / NCIMB 13414 / VKM Ac-1990 / NM-1</strain>
    </source>
</reference>
<dbReference type="EMBL" id="AP012204">
    <property type="protein sequence ID" value="BAK36397.1"/>
    <property type="molecule type" value="Genomic_DNA"/>
</dbReference>
<dbReference type="AlphaFoldDB" id="F5XME0"/>
<sequence>MPRGNPSRKLAISVESGVARQVETAAAEDGVSVSAWMTEAARRALRIRDGLAAVAEWEREHGELTDEEMAAARARIAGASTLRASA</sequence>
<proteinExistence type="predicted"/>
<dbReference type="eggNOG" id="ENOG5033BF4">
    <property type="taxonomic scope" value="Bacteria"/>
</dbReference>
<accession>F5XME0</accession>
<dbReference type="RefSeq" id="WP_013864257.1">
    <property type="nucleotide sequence ID" value="NC_015635.1"/>
</dbReference>
<dbReference type="KEGG" id="mph:MLP_33830"/>
<protein>
    <recommendedName>
        <fullName evidence="3">CopG family transcriptional regulator</fullName>
    </recommendedName>
</protein>
<evidence type="ECO:0000313" key="1">
    <source>
        <dbReference type="EMBL" id="BAK36397.1"/>
    </source>
</evidence>
<dbReference type="STRING" id="1032480.MLP_33830"/>
<evidence type="ECO:0008006" key="3">
    <source>
        <dbReference type="Google" id="ProtNLM"/>
    </source>
</evidence>
<gene>
    <name evidence="1" type="ordered locus">MLP_33830</name>
</gene>
<keyword evidence="2" id="KW-1185">Reference proteome</keyword>
<dbReference type="Proteomes" id="UP000007947">
    <property type="component" value="Chromosome"/>
</dbReference>
<organism evidence="1 2">
    <name type="scientific">Microlunatus phosphovorus (strain ATCC 700054 / DSM 10555 / JCM 9379 / NBRC 101784 / NCIMB 13414 / VKM Ac-1990 / NM-1)</name>
    <dbReference type="NCBI Taxonomy" id="1032480"/>
    <lineage>
        <taxon>Bacteria</taxon>
        <taxon>Bacillati</taxon>
        <taxon>Actinomycetota</taxon>
        <taxon>Actinomycetes</taxon>
        <taxon>Propionibacteriales</taxon>
        <taxon>Propionibacteriaceae</taxon>
        <taxon>Microlunatus</taxon>
    </lineage>
</organism>
<dbReference type="HOGENOM" id="CLU_168327_1_0_11"/>
<evidence type="ECO:0000313" key="2">
    <source>
        <dbReference type="Proteomes" id="UP000007947"/>
    </source>
</evidence>
<dbReference type="OrthoDB" id="5193907at2"/>